<dbReference type="PRINTS" id="PR00394">
    <property type="entry name" value="RHSPROTEIN"/>
</dbReference>
<dbReference type="InterPro" id="IPR031325">
    <property type="entry name" value="RHS_repeat"/>
</dbReference>
<dbReference type="Gene3D" id="2.180.10.10">
    <property type="entry name" value="RHS repeat-associated core"/>
    <property type="match status" value="1"/>
</dbReference>
<evidence type="ECO:0000313" key="3">
    <source>
        <dbReference type="EMBL" id="NML35545.1"/>
    </source>
</evidence>
<dbReference type="InterPro" id="IPR001826">
    <property type="entry name" value="RHS"/>
</dbReference>
<dbReference type="NCBIfam" id="TIGR03696">
    <property type="entry name" value="Rhs_assc_core"/>
    <property type="match status" value="1"/>
</dbReference>
<dbReference type="InterPro" id="IPR050708">
    <property type="entry name" value="T6SS_VgrG/RHS"/>
</dbReference>
<sequence>MACAYLTVTRHEYDALGNRTRTVLPNTRTVDWLRYGSGHVHGVLLDGAPLVDFERDRLHRETGRTHAAFSQAREYDPMGRLARFTAKQMGAASPHERIAERRLHYSAAGHLTRIDDHARGATDYTYDPVGRLLKSVTPDLTEVFAFDRAGNPVDPETVPPRPEVETPEEQASRAARERAEDAAWLRANPGEKYPPLRYNRRGVEDRRRLDEWEASLPKCIGNVLKELNRTRYAHDARGNLVRRVEPDGTTWLYRYDAANRLIEAKRYAKPPEADELARREPVAGGGTRFVDGSVRPLLEVSFAYDAFGRRTKKKVTRPDGGIERTFFTWDGDVLLMEERFGLPVKREHVYRGLEFRRAQIVREEPQDVYSLPVAQRMHTLERHHEWQAASLYLHEPGSFVPLARLDEKLVEPAFLATGTDGRFVQVAARTRHGTYFYQNDHLGTPQELVDESGKVVWLARYKAWGGVKPAPYDSVDPVGADNRIRFQGQYHDEETGLAYNRHRYYDAHSGRFISKDPIGLAGGINVYAYAPNPVQWIDPLGLARIQNAIDGARREDTFNAQMRAQHPNATVQCQCYLRNAQGQSVKDPVTGERRRIDTAVIENGQAQTYEVTSMTADKRLQAAKEDRILDAGGTFVRDRATGDLVPVKEGLHNPLPAHRAVCCPRCSGGEDAGTSITVLFEP</sequence>
<feature type="region of interest" description="Disordered" evidence="1">
    <location>
        <begin position="149"/>
        <end position="181"/>
    </location>
</feature>
<accession>A0A7Y0A2Y4</accession>
<evidence type="ECO:0000259" key="2">
    <source>
        <dbReference type="Pfam" id="PF03527"/>
    </source>
</evidence>
<evidence type="ECO:0000256" key="1">
    <source>
        <dbReference type="SAM" id="MobiDB-lite"/>
    </source>
</evidence>
<dbReference type="PANTHER" id="PTHR32305:SF15">
    <property type="entry name" value="PROTEIN RHSA-RELATED"/>
    <property type="match status" value="1"/>
</dbReference>
<dbReference type="AlphaFoldDB" id="A0A7Y0A2Y4"/>
<dbReference type="Proteomes" id="UP000583127">
    <property type="component" value="Unassembled WGS sequence"/>
</dbReference>
<dbReference type="InterPro" id="IPR006530">
    <property type="entry name" value="YD"/>
</dbReference>
<comment type="caution">
    <text evidence="3">The sequence shown here is derived from an EMBL/GenBank/DDBJ whole genome shotgun (WGS) entry which is preliminary data.</text>
</comment>
<reference evidence="3 4" key="1">
    <citation type="submission" date="2020-04" db="EMBL/GenBank/DDBJ databases">
        <title>Paraburkholderia sp. G-4-1-8 isolated from soil.</title>
        <authorList>
            <person name="Dahal R.H."/>
        </authorList>
    </citation>
    <scope>NUCLEOTIDE SEQUENCE [LARGE SCALE GENOMIC DNA]</scope>
    <source>
        <strain evidence="3 4">G-4-1-8</strain>
    </source>
</reference>
<dbReference type="PANTHER" id="PTHR32305">
    <property type="match status" value="1"/>
</dbReference>
<evidence type="ECO:0000313" key="4">
    <source>
        <dbReference type="Proteomes" id="UP000583127"/>
    </source>
</evidence>
<feature type="domain" description="RHS protein conserved region" evidence="2">
    <location>
        <begin position="435"/>
        <end position="467"/>
    </location>
</feature>
<dbReference type="Pfam" id="PF05593">
    <property type="entry name" value="RHS_repeat"/>
    <property type="match status" value="2"/>
</dbReference>
<gene>
    <name evidence="3" type="ORF">HHL14_32650</name>
</gene>
<feature type="compositionally biased region" description="Basic and acidic residues" evidence="1">
    <location>
        <begin position="170"/>
        <end position="181"/>
    </location>
</feature>
<dbReference type="EMBL" id="JABBFZ010000053">
    <property type="protein sequence ID" value="NML35545.1"/>
    <property type="molecule type" value="Genomic_DNA"/>
</dbReference>
<protein>
    <recommendedName>
        <fullName evidence="2">RHS protein conserved region domain-containing protein</fullName>
    </recommendedName>
</protein>
<dbReference type="InterPro" id="IPR022385">
    <property type="entry name" value="Rhs_assc_core"/>
</dbReference>
<proteinExistence type="predicted"/>
<dbReference type="Pfam" id="PF03527">
    <property type="entry name" value="RHS"/>
    <property type="match status" value="1"/>
</dbReference>
<dbReference type="NCBIfam" id="TIGR01643">
    <property type="entry name" value="YD_repeat_2x"/>
    <property type="match status" value="1"/>
</dbReference>
<keyword evidence="4" id="KW-1185">Reference proteome</keyword>
<organism evidence="3 4">
    <name type="scientific">Paraburkholderia antibiotica</name>
    <dbReference type="NCBI Taxonomy" id="2728839"/>
    <lineage>
        <taxon>Bacteria</taxon>
        <taxon>Pseudomonadati</taxon>
        <taxon>Pseudomonadota</taxon>
        <taxon>Betaproteobacteria</taxon>
        <taxon>Burkholderiales</taxon>
        <taxon>Burkholderiaceae</taxon>
        <taxon>Paraburkholderia</taxon>
    </lineage>
</organism>
<name>A0A7Y0A2Y4_9BURK</name>